<gene>
    <name evidence="2" type="ORF">X927_02835</name>
</gene>
<proteinExistence type="predicted"/>
<sequence length="247" mass="28942">MFMKIYHRYYLPNTNNYKNLYLIHGLGEYSGRYVNFIQQLNKIGIAVFTFDLPGHGYTTGKKGDIENFYEIYSFLENYVQEEYLLFGHSLGGLIASRFVEITEKKPEKLILSSPALGDIRQLSWLLNLFSIFPTLTFSNGINPYDLSTDKKACELYKKDPLVHDKITVRTARQMFDESEIALKEIEKVDIPTLLLFGEEDKIVNIEEYKKIKNSNIEKVPFSKGKHELFECVYNKNKFYDKIFEFLK</sequence>
<dbReference type="PANTHER" id="PTHR11614">
    <property type="entry name" value="PHOSPHOLIPASE-RELATED"/>
    <property type="match status" value="1"/>
</dbReference>
<keyword evidence="3" id="KW-1185">Reference proteome</keyword>
<dbReference type="InterPro" id="IPR051044">
    <property type="entry name" value="MAG_DAG_Lipase"/>
</dbReference>
<dbReference type="Proteomes" id="UP000236604">
    <property type="component" value="Unassembled WGS sequence"/>
</dbReference>
<name>A0A2K1PCB3_9BACT</name>
<feature type="domain" description="Serine aminopeptidase S33" evidence="1">
    <location>
        <begin position="19"/>
        <end position="229"/>
    </location>
</feature>
<accession>A0A2K1PCB3</accession>
<evidence type="ECO:0000313" key="3">
    <source>
        <dbReference type="Proteomes" id="UP000236604"/>
    </source>
</evidence>
<evidence type="ECO:0000313" key="2">
    <source>
        <dbReference type="EMBL" id="PNS00422.1"/>
    </source>
</evidence>
<dbReference type="Gene3D" id="3.40.50.1820">
    <property type="entry name" value="alpha/beta hydrolase"/>
    <property type="match status" value="1"/>
</dbReference>
<dbReference type="SUPFAM" id="SSF53474">
    <property type="entry name" value="alpha/beta-Hydrolases"/>
    <property type="match status" value="1"/>
</dbReference>
<evidence type="ECO:0000259" key="1">
    <source>
        <dbReference type="Pfam" id="PF12146"/>
    </source>
</evidence>
<dbReference type="PRINTS" id="PR00111">
    <property type="entry name" value="ABHYDROLASE"/>
</dbReference>
<dbReference type="InterPro" id="IPR022742">
    <property type="entry name" value="Hydrolase_4"/>
</dbReference>
<comment type="caution">
    <text evidence="2">The sequence shown here is derived from an EMBL/GenBank/DDBJ whole genome shotgun (WGS) entry which is preliminary data.</text>
</comment>
<dbReference type="AlphaFoldDB" id="A0A2K1PCB3"/>
<dbReference type="EMBL" id="AZRN01000010">
    <property type="protein sequence ID" value="PNS00422.1"/>
    <property type="molecule type" value="Genomic_DNA"/>
</dbReference>
<organism evidence="2 3">
    <name type="scientific">Petrotoga mexicana DSM 14811</name>
    <dbReference type="NCBI Taxonomy" id="1122954"/>
    <lineage>
        <taxon>Bacteria</taxon>
        <taxon>Thermotogati</taxon>
        <taxon>Thermotogota</taxon>
        <taxon>Thermotogae</taxon>
        <taxon>Petrotogales</taxon>
        <taxon>Petrotogaceae</taxon>
        <taxon>Petrotoga</taxon>
    </lineage>
</organism>
<dbReference type="InterPro" id="IPR029058">
    <property type="entry name" value="AB_hydrolase_fold"/>
</dbReference>
<reference evidence="2 3" key="1">
    <citation type="submission" date="2013-12" db="EMBL/GenBank/DDBJ databases">
        <title>Comparative genomics of Petrotoga isolates.</title>
        <authorList>
            <person name="Nesbo C.L."/>
            <person name="Charchuk R."/>
            <person name="Chow K."/>
        </authorList>
    </citation>
    <scope>NUCLEOTIDE SEQUENCE [LARGE SCALE GENOMIC DNA]</scope>
    <source>
        <strain evidence="2 3">DSM 14811</strain>
    </source>
</reference>
<dbReference type="InterPro" id="IPR000073">
    <property type="entry name" value="AB_hydrolase_1"/>
</dbReference>
<dbReference type="Pfam" id="PF12146">
    <property type="entry name" value="Hydrolase_4"/>
    <property type="match status" value="1"/>
</dbReference>
<protein>
    <submittedName>
        <fullName evidence="2">Lysophospholipase</fullName>
    </submittedName>
</protein>